<feature type="chain" id="PRO_5047461224" evidence="2">
    <location>
        <begin position="23"/>
        <end position="457"/>
    </location>
</feature>
<keyword evidence="4" id="KW-1185">Reference proteome</keyword>
<sequence>MRRRRAFKIAVCIGLAGLLSLASGCRDDKPFGPKDRAELAVMYGDERSFATDYGRAFAALFPNVTIRVVPTGTETAESPDIALSNLAQYEERATAGSFVNLEPLIRSDQYDLDSIAPVVLHLLRGYGSGQLYGLAPVFSAQALYYNEDLFREKGVEPPVNRMSWAEVLRLAERFAEAEGGNGGGTDPDSEEAGMGSDGSGAGSQDGEVVGLTFPSTVTIASLLARIGQTEGLNLIDPVQHTLLLDSPKWKENADLLLRAFRSGAARISDEATGRTPDEMARKHLFAAGRSAMAVEDESLLSLLTSGMLERPIPFATVTAPVSTGDRNLGYGQRLDKIFSIHADSDQLDAAWEFLKFAAGEDRAKRQARTDRELVSRIPYAYERSPVYEAFYAPDANSESRPNGGLGYQDYTMLIGLIDEQLRSVLQGGQTWEEAVARMKADAAPLLANLDSSKTGER</sequence>
<evidence type="ECO:0000256" key="1">
    <source>
        <dbReference type="SAM" id="MobiDB-lite"/>
    </source>
</evidence>
<feature type="signal peptide" evidence="2">
    <location>
        <begin position="1"/>
        <end position="22"/>
    </location>
</feature>
<feature type="region of interest" description="Disordered" evidence="1">
    <location>
        <begin position="176"/>
        <end position="207"/>
    </location>
</feature>
<gene>
    <name evidence="3" type="ORF">ACFPPD_22650</name>
</gene>
<dbReference type="InterPro" id="IPR006059">
    <property type="entry name" value="SBP"/>
</dbReference>
<dbReference type="PANTHER" id="PTHR43649">
    <property type="entry name" value="ARABINOSE-BINDING PROTEIN-RELATED"/>
    <property type="match status" value="1"/>
</dbReference>
<protein>
    <submittedName>
        <fullName evidence="3">ABC transporter substrate-binding protein</fullName>
    </submittedName>
</protein>
<keyword evidence="2" id="KW-0732">Signal</keyword>
<accession>A0ABW0M019</accession>
<dbReference type="EMBL" id="JBHSMH010000101">
    <property type="protein sequence ID" value="MFC5471479.1"/>
    <property type="molecule type" value="Genomic_DNA"/>
</dbReference>
<dbReference type="InterPro" id="IPR050490">
    <property type="entry name" value="Bact_solute-bd_prot1"/>
</dbReference>
<comment type="caution">
    <text evidence="3">The sequence shown here is derived from an EMBL/GenBank/DDBJ whole genome shotgun (WGS) entry which is preliminary data.</text>
</comment>
<dbReference type="Gene3D" id="3.40.190.10">
    <property type="entry name" value="Periplasmic binding protein-like II"/>
    <property type="match status" value="1"/>
</dbReference>
<dbReference type="SUPFAM" id="SSF53850">
    <property type="entry name" value="Periplasmic binding protein-like II"/>
    <property type="match status" value="1"/>
</dbReference>
<evidence type="ECO:0000313" key="3">
    <source>
        <dbReference type="EMBL" id="MFC5471479.1"/>
    </source>
</evidence>
<reference evidence="4" key="1">
    <citation type="journal article" date="2019" name="Int. J. Syst. Evol. Microbiol.">
        <title>The Global Catalogue of Microorganisms (GCM) 10K type strain sequencing project: providing services to taxonomists for standard genome sequencing and annotation.</title>
        <authorList>
            <consortium name="The Broad Institute Genomics Platform"/>
            <consortium name="The Broad Institute Genome Sequencing Center for Infectious Disease"/>
            <person name="Wu L."/>
            <person name="Ma J."/>
        </authorList>
    </citation>
    <scope>NUCLEOTIDE SEQUENCE [LARGE SCALE GENOMIC DNA]</scope>
    <source>
        <strain evidence="4">CCUG 57113</strain>
    </source>
</reference>
<name>A0ABW0M019_9BACL</name>
<proteinExistence type="predicted"/>
<dbReference type="PROSITE" id="PS51257">
    <property type="entry name" value="PROKAR_LIPOPROTEIN"/>
    <property type="match status" value="1"/>
</dbReference>
<dbReference type="RefSeq" id="WP_209745712.1">
    <property type="nucleotide sequence ID" value="NZ_JBHSMH010000101.1"/>
</dbReference>
<dbReference type="Pfam" id="PF01547">
    <property type="entry name" value="SBP_bac_1"/>
    <property type="match status" value="1"/>
</dbReference>
<dbReference type="Proteomes" id="UP001596105">
    <property type="component" value="Unassembled WGS sequence"/>
</dbReference>
<evidence type="ECO:0000313" key="4">
    <source>
        <dbReference type="Proteomes" id="UP001596105"/>
    </source>
</evidence>
<evidence type="ECO:0000256" key="2">
    <source>
        <dbReference type="SAM" id="SignalP"/>
    </source>
</evidence>
<organism evidence="3 4">
    <name type="scientific">Cohnella suwonensis</name>
    <dbReference type="NCBI Taxonomy" id="696072"/>
    <lineage>
        <taxon>Bacteria</taxon>
        <taxon>Bacillati</taxon>
        <taxon>Bacillota</taxon>
        <taxon>Bacilli</taxon>
        <taxon>Bacillales</taxon>
        <taxon>Paenibacillaceae</taxon>
        <taxon>Cohnella</taxon>
    </lineage>
</organism>